<dbReference type="Proteomes" id="UP000026962">
    <property type="component" value="Chromosome 1"/>
</dbReference>
<feature type="compositionally biased region" description="Basic and acidic residues" evidence="1">
    <location>
        <begin position="136"/>
        <end position="152"/>
    </location>
</feature>
<evidence type="ECO:0000313" key="2">
    <source>
        <dbReference type="EnsemblPlants" id="OPUNC01G37690.1"/>
    </source>
</evidence>
<sequence length="295" mass="32621">MAATTTTTTTTEPCAAQRIASRRVAYRIIVSVDADQVQNDRAGFEITDDQNASLFCARIGACVLLELCDAIESLVHELPQVPRPDSGNGEQFPAPHRRIAPTSLPPIHHRTAPTSPGDPLLVILGIIPAPLRRIHRAGEPPPREQQPRRGAEAARVWARARGEKRAHLGGEQRRGAKEGGGGAGDEPVHRCPRRRLQGSSIAPPAPPVGRRPTWLRRRRRRRRRNLRWLGGSGFWWRYHLADFTEAAARSEERRKMGRGSGLRRWLDVAVLLVPRDATYIAAANLEIALAAGTEQ</sequence>
<evidence type="ECO:0000256" key="1">
    <source>
        <dbReference type="SAM" id="MobiDB-lite"/>
    </source>
</evidence>
<feature type="compositionally biased region" description="Basic and acidic residues" evidence="1">
    <location>
        <begin position="160"/>
        <end position="177"/>
    </location>
</feature>
<proteinExistence type="predicted"/>
<dbReference type="EnsemblPlants" id="OPUNC01G37690.1">
    <property type="protein sequence ID" value="OPUNC01G37690.1"/>
    <property type="gene ID" value="OPUNC01G37690"/>
</dbReference>
<dbReference type="HOGENOM" id="CLU_944545_0_0_1"/>
<reference evidence="2" key="2">
    <citation type="submission" date="2018-05" db="EMBL/GenBank/DDBJ databases">
        <title>OpunRS2 (Oryza punctata Reference Sequence Version 2).</title>
        <authorList>
            <person name="Zhang J."/>
            <person name="Kudrna D."/>
            <person name="Lee S."/>
            <person name="Talag J."/>
            <person name="Welchert J."/>
            <person name="Wing R.A."/>
        </authorList>
    </citation>
    <scope>NUCLEOTIDE SEQUENCE [LARGE SCALE GENOMIC DNA]</scope>
</reference>
<name>A0A0E0JRN9_ORYPU</name>
<evidence type="ECO:0000313" key="3">
    <source>
        <dbReference type="Proteomes" id="UP000026962"/>
    </source>
</evidence>
<dbReference type="Gramene" id="OPUNC01G37690.1">
    <property type="protein sequence ID" value="OPUNC01G37690.1"/>
    <property type="gene ID" value="OPUNC01G37690"/>
</dbReference>
<feature type="region of interest" description="Disordered" evidence="1">
    <location>
        <begin position="135"/>
        <end position="214"/>
    </location>
</feature>
<protein>
    <submittedName>
        <fullName evidence="2">Uncharacterized protein</fullName>
    </submittedName>
</protein>
<reference evidence="2" key="1">
    <citation type="submission" date="2015-04" db="UniProtKB">
        <authorList>
            <consortium name="EnsemblPlants"/>
        </authorList>
    </citation>
    <scope>IDENTIFICATION</scope>
</reference>
<accession>A0A0E0JRN9</accession>
<dbReference type="AlphaFoldDB" id="A0A0E0JRN9"/>
<organism evidence="2">
    <name type="scientific">Oryza punctata</name>
    <name type="common">Red rice</name>
    <dbReference type="NCBI Taxonomy" id="4537"/>
    <lineage>
        <taxon>Eukaryota</taxon>
        <taxon>Viridiplantae</taxon>
        <taxon>Streptophyta</taxon>
        <taxon>Embryophyta</taxon>
        <taxon>Tracheophyta</taxon>
        <taxon>Spermatophyta</taxon>
        <taxon>Magnoliopsida</taxon>
        <taxon>Liliopsida</taxon>
        <taxon>Poales</taxon>
        <taxon>Poaceae</taxon>
        <taxon>BOP clade</taxon>
        <taxon>Oryzoideae</taxon>
        <taxon>Oryzeae</taxon>
        <taxon>Oryzinae</taxon>
        <taxon>Oryza</taxon>
    </lineage>
</organism>
<keyword evidence="3" id="KW-1185">Reference proteome</keyword>